<dbReference type="PROSITE" id="PS50948">
    <property type="entry name" value="PAN"/>
    <property type="match status" value="1"/>
</dbReference>
<feature type="domain" description="Bulb-type lectin" evidence="13">
    <location>
        <begin position="23"/>
        <end position="145"/>
    </location>
</feature>
<keyword evidence="10" id="KW-0812">Transmembrane</keyword>
<feature type="transmembrane region" description="Helical" evidence="10">
    <location>
        <begin position="446"/>
        <end position="466"/>
    </location>
</feature>
<dbReference type="SMART" id="SM00108">
    <property type="entry name" value="B_lectin"/>
    <property type="match status" value="1"/>
</dbReference>
<proteinExistence type="inferred from homology"/>
<dbReference type="PIRSF" id="PIRSF000641">
    <property type="entry name" value="SRK"/>
    <property type="match status" value="1"/>
</dbReference>
<dbReference type="PANTHER" id="PTHR32444">
    <property type="entry name" value="BULB-TYPE LECTIN DOMAIN-CONTAINING PROTEIN"/>
    <property type="match status" value="1"/>
</dbReference>
<keyword evidence="15" id="KW-1185">Reference proteome</keyword>
<comment type="catalytic activity">
    <reaction evidence="9">
        <text>L-threonyl-[protein] + ATP = O-phospho-L-threonyl-[protein] + ADP + H(+)</text>
        <dbReference type="Rhea" id="RHEA:46608"/>
        <dbReference type="Rhea" id="RHEA-COMP:11060"/>
        <dbReference type="Rhea" id="RHEA-COMP:11605"/>
        <dbReference type="ChEBI" id="CHEBI:15378"/>
        <dbReference type="ChEBI" id="CHEBI:30013"/>
        <dbReference type="ChEBI" id="CHEBI:30616"/>
        <dbReference type="ChEBI" id="CHEBI:61977"/>
        <dbReference type="ChEBI" id="CHEBI:456216"/>
        <dbReference type="EC" id="2.7.11.1"/>
    </reaction>
</comment>
<dbReference type="Proteomes" id="UP001652623">
    <property type="component" value="Chromosome 1"/>
</dbReference>
<dbReference type="Gene3D" id="3.30.200.20">
    <property type="entry name" value="Phosphorylase Kinase, domain 1"/>
    <property type="match status" value="1"/>
</dbReference>
<evidence type="ECO:0000256" key="1">
    <source>
        <dbReference type="ARBA" id="ARBA00022527"/>
    </source>
</evidence>
<evidence type="ECO:0000256" key="5">
    <source>
        <dbReference type="ARBA" id="ARBA00022777"/>
    </source>
</evidence>
<dbReference type="Gene3D" id="1.10.510.10">
    <property type="entry name" value="Transferase(Phosphotransferase) domain 1"/>
    <property type="match status" value="1"/>
</dbReference>
<evidence type="ECO:0000259" key="13">
    <source>
        <dbReference type="PROSITE" id="PS50927"/>
    </source>
</evidence>
<keyword evidence="5 9" id="KW-0418">Kinase</keyword>
<keyword evidence="6 9" id="KW-0067">ATP-binding</keyword>
<dbReference type="GeneID" id="107430817"/>
<dbReference type="GO" id="GO:0005524">
    <property type="term" value="F:ATP binding"/>
    <property type="evidence" value="ECO:0007669"/>
    <property type="project" value="UniProtKB-KW"/>
</dbReference>
<evidence type="ECO:0000256" key="2">
    <source>
        <dbReference type="ARBA" id="ARBA00022679"/>
    </source>
</evidence>
<evidence type="ECO:0000256" key="6">
    <source>
        <dbReference type="ARBA" id="ARBA00022840"/>
    </source>
</evidence>
<keyword evidence="3 11" id="KW-0732">Signal</keyword>
<protein>
    <recommendedName>
        <fullName evidence="9">Receptor-like serine/threonine-protein kinase</fullName>
        <ecNumber evidence="9">2.7.11.1</ecNumber>
    </recommendedName>
</protein>
<evidence type="ECO:0000256" key="11">
    <source>
        <dbReference type="SAM" id="SignalP"/>
    </source>
</evidence>
<dbReference type="PROSITE" id="PS50927">
    <property type="entry name" value="BULB_LECTIN"/>
    <property type="match status" value="1"/>
</dbReference>
<sequence length="827" mass="93275">MEVPSFMFFTVNLLICFTFSLAADSIRPLQSISDGKTLVSKEGNFEVGFFSPGSSKNRYLGIWYKKLMPVRTVVWVANRCNPIEDSSGLLTINSTGNLVLLGQNRSVVWWTSSPKQAQNPLVQILDSGNLVLRDEKNADAGSYFWQSFDYPSDTLLPEMKLGWDLRTGLKRGLSAWRNPEDPCPGNFTYGLELGPRRYPEEYIWNGTTKYYRTGPWNGLRFSGLPELKANDVYGFKFVYSDDEVYYTYTLKVTKVISRVVLNQTTGKRERSTWIMPNDPWTVRSSLPKDKCDDYGLCGANAKCSIIGQNPICECLKGFKPKSQENWNKKDWSQGCERNLPLSCQEKHRDGFVKFVGLKLPDTTHTWMNNSMNLEECRTKCLNNCSCMAYVNSDIRGNGSGCVLWFGDLVDMKWLADGGQDLHVRMPAAELDKMKKPRGNGKMKTTVIAVAVIGVVSGMLFLGVCIHRRRKASLKEKTKRNEMVSVYNGDQNEDLELPFFDLSTVAAATENFSLENKIGEGGFGPVYRGMLDNGKEIAVKRLSLSSGQGVNEFKNEVILIAKLQHRNLVRLLGCCIEGEEKMLVYEYMPNKNEKQGKLLGWSQRFQIICGIARGLLYLHQDSRLRIIHRDLKASNVLLDKEMNPKISDFGMAKTFGGDQTEGNTNRVVGTYGYMAPEYAFDGQFSTKSDVFSFGILMLEIISGKKSRSFHHQNHGGSLIGHAWTLMQEGKPSELIDACMDNYKERESEVLRCIHISLLCVQHHAVDRPSMSSVVMMLGGEGALVQPKPPGYFMERDFHLAEAEYSSSTNKHVFFPSINEMTISLMEAR</sequence>
<dbReference type="CDD" id="cd01098">
    <property type="entry name" value="PAN_AP_plant"/>
    <property type="match status" value="1"/>
</dbReference>
<keyword evidence="7" id="KW-1015">Disulfide bond</keyword>
<reference evidence="15" key="1">
    <citation type="submission" date="2025-05" db="UniProtKB">
        <authorList>
            <consortium name="RefSeq"/>
        </authorList>
    </citation>
    <scope>NUCLEOTIDE SEQUENCE [LARGE SCALE GENOMIC DNA]</scope>
</reference>
<dbReference type="PROSITE" id="PS50011">
    <property type="entry name" value="PROTEIN_KINASE_DOM"/>
    <property type="match status" value="1"/>
</dbReference>
<comment type="similarity">
    <text evidence="9">Belongs to the protein kinase superfamily. Ser/Thr protein kinase family.</text>
</comment>
<dbReference type="InterPro" id="IPR024171">
    <property type="entry name" value="SRK-like_kinase"/>
</dbReference>
<dbReference type="AlphaFoldDB" id="A0A6P6FQY3"/>
<feature type="chain" id="PRO_5047199299" description="Receptor-like serine/threonine-protein kinase" evidence="11">
    <location>
        <begin position="23"/>
        <end position="827"/>
    </location>
</feature>
<dbReference type="InterPro" id="IPR003609">
    <property type="entry name" value="Pan_app"/>
</dbReference>
<gene>
    <name evidence="16" type="primary">LOC107430817</name>
</gene>
<dbReference type="GO" id="GO:0048544">
    <property type="term" value="P:recognition of pollen"/>
    <property type="evidence" value="ECO:0007669"/>
    <property type="project" value="InterPro"/>
</dbReference>
<dbReference type="SUPFAM" id="SSF51110">
    <property type="entry name" value="alpha-D-mannose-specific plant lectins"/>
    <property type="match status" value="1"/>
</dbReference>
<keyword evidence="4 9" id="KW-0547">Nucleotide-binding</keyword>
<feature type="domain" description="Apple" evidence="14">
    <location>
        <begin position="343"/>
        <end position="426"/>
    </location>
</feature>
<evidence type="ECO:0000259" key="12">
    <source>
        <dbReference type="PROSITE" id="PS50011"/>
    </source>
</evidence>
<keyword evidence="1 9" id="KW-0723">Serine/threonine-protein kinase</keyword>
<feature type="signal peptide" evidence="11">
    <location>
        <begin position="1"/>
        <end position="22"/>
    </location>
</feature>
<dbReference type="Gene3D" id="2.90.10.10">
    <property type="entry name" value="Bulb-type lectin domain"/>
    <property type="match status" value="1"/>
</dbReference>
<accession>A0A6P6FQY3</accession>
<dbReference type="Pfam" id="PF08276">
    <property type="entry name" value="PAN_2"/>
    <property type="match status" value="1"/>
</dbReference>
<dbReference type="InterPro" id="IPR001480">
    <property type="entry name" value="Bulb-type_lectin_dom"/>
</dbReference>
<evidence type="ECO:0000313" key="15">
    <source>
        <dbReference type="Proteomes" id="UP001652623"/>
    </source>
</evidence>
<dbReference type="Pfam" id="PF07714">
    <property type="entry name" value="PK_Tyr_Ser-Thr"/>
    <property type="match status" value="1"/>
</dbReference>
<evidence type="ECO:0000256" key="8">
    <source>
        <dbReference type="ARBA" id="ARBA00023180"/>
    </source>
</evidence>
<dbReference type="Gene3D" id="3.50.4.10">
    <property type="entry name" value="Hepatocyte Growth Factor"/>
    <property type="match status" value="1"/>
</dbReference>
<dbReference type="InterPro" id="IPR000858">
    <property type="entry name" value="S_locus_glycoprot_dom"/>
</dbReference>
<dbReference type="InterPro" id="IPR036426">
    <property type="entry name" value="Bulb-type_lectin_dom_sf"/>
</dbReference>
<evidence type="ECO:0000256" key="7">
    <source>
        <dbReference type="ARBA" id="ARBA00023157"/>
    </source>
</evidence>
<dbReference type="EC" id="2.7.11.1" evidence="9"/>
<comment type="catalytic activity">
    <reaction evidence="9">
        <text>L-seryl-[protein] + ATP = O-phospho-L-seryl-[protein] + ADP + H(+)</text>
        <dbReference type="Rhea" id="RHEA:17989"/>
        <dbReference type="Rhea" id="RHEA-COMP:9863"/>
        <dbReference type="Rhea" id="RHEA-COMP:11604"/>
        <dbReference type="ChEBI" id="CHEBI:15378"/>
        <dbReference type="ChEBI" id="CHEBI:29999"/>
        <dbReference type="ChEBI" id="CHEBI:30616"/>
        <dbReference type="ChEBI" id="CHEBI:83421"/>
        <dbReference type="ChEBI" id="CHEBI:456216"/>
        <dbReference type="EC" id="2.7.11.1"/>
    </reaction>
</comment>
<feature type="domain" description="Protein kinase" evidence="12">
    <location>
        <begin position="511"/>
        <end position="756"/>
    </location>
</feature>
<dbReference type="PROSITE" id="PS00108">
    <property type="entry name" value="PROTEIN_KINASE_ST"/>
    <property type="match status" value="1"/>
</dbReference>
<dbReference type="Pfam" id="PF00954">
    <property type="entry name" value="S_locus_glycop"/>
    <property type="match status" value="1"/>
</dbReference>
<dbReference type="Pfam" id="PF01453">
    <property type="entry name" value="B_lectin"/>
    <property type="match status" value="1"/>
</dbReference>
<evidence type="ECO:0000313" key="16">
    <source>
        <dbReference type="RefSeq" id="XP_024923936.3"/>
    </source>
</evidence>
<dbReference type="SMART" id="SM00220">
    <property type="entry name" value="S_TKc"/>
    <property type="match status" value="1"/>
</dbReference>
<dbReference type="CDD" id="cd14066">
    <property type="entry name" value="STKc_IRAK"/>
    <property type="match status" value="1"/>
</dbReference>
<reference evidence="16" key="2">
    <citation type="submission" date="2025-08" db="UniProtKB">
        <authorList>
            <consortium name="RefSeq"/>
        </authorList>
    </citation>
    <scope>IDENTIFICATION</scope>
    <source>
        <tissue evidence="16">Seedling</tissue>
    </source>
</reference>
<dbReference type="InterPro" id="IPR000719">
    <property type="entry name" value="Prot_kinase_dom"/>
</dbReference>
<keyword evidence="2 9" id="KW-0808">Transferase</keyword>
<name>A0A6P6FQY3_ZIZJJ</name>
<dbReference type="InterPro" id="IPR001245">
    <property type="entry name" value="Ser-Thr/Tyr_kinase_cat_dom"/>
</dbReference>
<organism evidence="15 16">
    <name type="scientific">Ziziphus jujuba</name>
    <name type="common">Chinese jujube</name>
    <name type="synonym">Ziziphus sativa</name>
    <dbReference type="NCBI Taxonomy" id="326968"/>
    <lineage>
        <taxon>Eukaryota</taxon>
        <taxon>Viridiplantae</taxon>
        <taxon>Streptophyta</taxon>
        <taxon>Embryophyta</taxon>
        <taxon>Tracheophyta</taxon>
        <taxon>Spermatophyta</taxon>
        <taxon>Magnoliopsida</taxon>
        <taxon>eudicotyledons</taxon>
        <taxon>Gunneridae</taxon>
        <taxon>Pentapetalae</taxon>
        <taxon>rosids</taxon>
        <taxon>fabids</taxon>
        <taxon>Rosales</taxon>
        <taxon>Rhamnaceae</taxon>
        <taxon>Paliureae</taxon>
        <taxon>Ziziphus</taxon>
    </lineage>
</organism>
<evidence type="ECO:0000256" key="9">
    <source>
        <dbReference type="PIRNR" id="PIRNR000641"/>
    </source>
</evidence>
<dbReference type="PANTHER" id="PTHR32444:SF234">
    <property type="entry name" value="RECEPTOR-LIKE SERINE_THREONINE-PROTEIN KINASE"/>
    <property type="match status" value="1"/>
</dbReference>
<keyword evidence="10" id="KW-1133">Transmembrane helix</keyword>
<evidence type="ECO:0000256" key="4">
    <source>
        <dbReference type="ARBA" id="ARBA00022741"/>
    </source>
</evidence>
<keyword evidence="10" id="KW-0472">Membrane</keyword>
<dbReference type="GO" id="GO:0004674">
    <property type="term" value="F:protein serine/threonine kinase activity"/>
    <property type="evidence" value="ECO:0007669"/>
    <property type="project" value="UniProtKB-KW"/>
</dbReference>
<keyword evidence="8" id="KW-0325">Glycoprotein</keyword>
<dbReference type="InterPro" id="IPR008271">
    <property type="entry name" value="Ser/Thr_kinase_AS"/>
</dbReference>
<evidence type="ECO:0000259" key="14">
    <source>
        <dbReference type="PROSITE" id="PS50948"/>
    </source>
</evidence>
<dbReference type="CDD" id="cd00028">
    <property type="entry name" value="B_lectin"/>
    <property type="match status" value="1"/>
</dbReference>
<evidence type="ECO:0000256" key="3">
    <source>
        <dbReference type="ARBA" id="ARBA00022729"/>
    </source>
</evidence>
<dbReference type="SUPFAM" id="SSF56112">
    <property type="entry name" value="Protein kinase-like (PK-like)"/>
    <property type="match status" value="1"/>
</dbReference>
<dbReference type="InterPro" id="IPR011009">
    <property type="entry name" value="Kinase-like_dom_sf"/>
</dbReference>
<evidence type="ECO:0000256" key="10">
    <source>
        <dbReference type="SAM" id="Phobius"/>
    </source>
</evidence>
<dbReference type="SMART" id="SM00473">
    <property type="entry name" value="PAN_AP"/>
    <property type="match status" value="1"/>
</dbReference>
<dbReference type="RefSeq" id="XP_024923936.3">
    <property type="nucleotide sequence ID" value="XM_025068168.3"/>
</dbReference>